<dbReference type="Gene3D" id="1.10.510.10">
    <property type="entry name" value="Transferase(Phosphotransferase) domain 1"/>
    <property type="match status" value="1"/>
</dbReference>
<name>A0A1S8WY89_OPIVI</name>
<dbReference type="Pfam" id="PF00069">
    <property type="entry name" value="Pkinase"/>
    <property type="match status" value="1"/>
</dbReference>
<dbReference type="InterPro" id="IPR011009">
    <property type="entry name" value="Kinase-like_dom_sf"/>
</dbReference>
<evidence type="ECO:0000313" key="2">
    <source>
        <dbReference type="EMBL" id="OON19489.1"/>
    </source>
</evidence>
<dbReference type="Proteomes" id="UP000243686">
    <property type="component" value="Unassembled WGS sequence"/>
</dbReference>
<dbReference type="PROSITE" id="PS50011">
    <property type="entry name" value="PROTEIN_KINASE_DOM"/>
    <property type="match status" value="1"/>
</dbReference>
<feature type="non-terminal residue" evidence="2">
    <location>
        <position position="127"/>
    </location>
</feature>
<dbReference type="AlphaFoldDB" id="A0A1S8WY89"/>
<dbReference type="SUPFAM" id="SSF56112">
    <property type="entry name" value="Protein kinase-like (PK-like)"/>
    <property type="match status" value="1"/>
</dbReference>
<reference evidence="2 3" key="1">
    <citation type="submission" date="2015-03" db="EMBL/GenBank/DDBJ databases">
        <title>Draft genome of the nematode, Opisthorchis viverrini.</title>
        <authorList>
            <person name="Mitreva M."/>
        </authorList>
    </citation>
    <scope>NUCLEOTIDE SEQUENCE [LARGE SCALE GENOMIC DNA]</scope>
    <source>
        <strain evidence="2">Khon Kaen</strain>
    </source>
</reference>
<dbReference type="EMBL" id="KV893265">
    <property type="protein sequence ID" value="OON19489.1"/>
    <property type="molecule type" value="Genomic_DNA"/>
</dbReference>
<feature type="non-terminal residue" evidence="2">
    <location>
        <position position="1"/>
    </location>
</feature>
<gene>
    <name evidence="2" type="ORF">X801_04645</name>
</gene>
<dbReference type="GO" id="GO:0004672">
    <property type="term" value="F:protein kinase activity"/>
    <property type="evidence" value="ECO:0007669"/>
    <property type="project" value="InterPro"/>
</dbReference>
<keyword evidence="3" id="KW-1185">Reference proteome</keyword>
<dbReference type="InterPro" id="IPR000719">
    <property type="entry name" value="Prot_kinase_dom"/>
</dbReference>
<dbReference type="PANTHER" id="PTHR24347">
    <property type="entry name" value="SERINE/THREONINE-PROTEIN KINASE"/>
    <property type="match status" value="1"/>
</dbReference>
<dbReference type="GO" id="GO:0005524">
    <property type="term" value="F:ATP binding"/>
    <property type="evidence" value="ECO:0007669"/>
    <property type="project" value="InterPro"/>
</dbReference>
<sequence>LCGYPPFYDENDHELFRQIRQAEYEFDSPYWDNISDSAKDFIRHLMEKDPKKRYSCMQALQHPWIASNTALDRDLHPFVSEQLRKNFIAVQRWKTRVSNALGNKLYIIEVTLLIDSCQVNLTALYHR</sequence>
<protein>
    <recommendedName>
        <fullName evidence="1">Protein kinase domain-containing protein</fullName>
    </recommendedName>
</protein>
<proteinExistence type="predicted"/>
<organism evidence="2 3">
    <name type="scientific">Opisthorchis viverrini</name>
    <name type="common">Southeast Asian liver fluke</name>
    <dbReference type="NCBI Taxonomy" id="6198"/>
    <lineage>
        <taxon>Eukaryota</taxon>
        <taxon>Metazoa</taxon>
        <taxon>Spiralia</taxon>
        <taxon>Lophotrochozoa</taxon>
        <taxon>Platyhelminthes</taxon>
        <taxon>Trematoda</taxon>
        <taxon>Digenea</taxon>
        <taxon>Opisthorchiida</taxon>
        <taxon>Opisthorchiata</taxon>
        <taxon>Opisthorchiidae</taxon>
        <taxon>Opisthorchis</taxon>
    </lineage>
</organism>
<feature type="domain" description="Protein kinase" evidence="1">
    <location>
        <begin position="1"/>
        <end position="65"/>
    </location>
</feature>
<evidence type="ECO:0000259" key="1">
    <source>
        <dbReference type="PROSITE" id="PS50011"/>
    </source>
</evidence>
<accession>A0A1S8WY89</accession>
<evidence type="ECO:0000313" key="3">
    <source>
        <dbReference type="Proteomes" id="UP000243686"/>
    </source>
</evidence>